<dbReference type="InterPro" id="IPR013121">
    <property type="entry name" value="Fe_red_NAD-bd_6"/>
</dbReference>
<protein>
    <recommendedName>
        <fullName evidence="3">Ferric reductase NAD binding domain-containing protein</fullName>
    </recommendedName>
</protein>
<feature type="domain" description="Ferric reductase NAD binding" evidence="3">
    <location>
        <begin position="27"/>
        <end position="120"/>
    </location>
</feature>
<dbReference type="CDD" id="cd06186">
    <property type="entry name" value="NOX_Duox_like_FAD_NADP"/>
    <property type="match status" value="1"/>
</dbReference>
<dbReference type="GO" id="GO:0006879">
    <property type="term" value="P:intracellular iron ion homeostasis"/>
    <property type="evidence" value="ECO:0007669"/>
    <property type="project" value="TreeGrafter"/>
</dbReference>
<evidence type="ECO:0000259" key="3">
    <source>
        <dbReference type="Pfam" id="PF08030"/>
    </source>
</evidence>
<dbReference type="EMBL" id="QKRW01000001">
    <property type="protein sequence ID" value="RAL68413.1"/>
    <property type="molecule type" value="Genomic_DNA"/>
</dbReference>
<dbReference type="Proteomes" id="UP000249056">
    <property type="component" value="Unassembled WGS sequence"/>
</dbReference>
<organism evidence="4 5">
    <name type="scientific">Monilinia fructigena</name>
    <dbReference type="NCBI Taxonomy" id="38457"/>
    <lineage>
        <taxon>Eukaryota</taxon>
        <taxon>Fungi</taxon>
        <taxon>Dikarya</taxon>
        <taxon>Ascomycota</taxon>
        <taxon>Pezizomycotina</taxon>
        <taxon>Leotiomycetes</taxon>
        <taxon>Helotiales</taxon>
        <taxon>Sclerotiniaceae</taxon>
        <taxon>Monilinia</taxon>
    </lineage>
</organism>
<dbReference type="PANTHER" id="PTHR32361:SF9">
    <property type="entry name" value="FERRIC REDUCTASE TRANSMEMBRANE COMPONENT 3-RELATED"/>
    <property type="match status" value="1"/>
</dbReference>
<dbReference type="SUPFAM" id="SSF52343">
    <property type="entry name" value="Ferredoxin reductase-like, C-terminal NADP-linked domain"/>
    <property type="match status" value="1"/>
</dbReference>
<reference evidence="4 5" key="1">
    <citation type="submission" date="2018-06" db="EMBL/GenBank/DDBJ databases">
        <title>Genome Sequence of the Brown Rot Fungal Pathogen Monilinia fructigena.</title>
        <authorList>
            <person name="Landi L."/>
            <person name="De Miccolis Angelini R.M."/>
            <person name="Pollastro S."/>
            <person name="Abate D."/>
            <person name="Faretra F."/>
            <person name="Romanazzi G."/>
        </authorList>
    </citation>
    <scope>NUCLEOTIDE SEQUENCE [LARGE SCALE GENOMIC DNA]</scope>
    <source>
        <strain evidence="4 5">Mfrg269</strain>
    </source>
</reference>
<evidence type="ECO:0000313" key="5">
    <source>
        <dbReference type="Proteomes" id="UP000249056"/>
    </source>
</evidence>
<keyword evidence="2" id="KW-0560">Oxidoreductase</keyword>
<keyword evidence="5" id="KW-1185">Reference proteome</keyword>
<gene>
    <name evidence="4" type="ORF">DID88_007144</name>
</gene>
<dbReference type="GO" id="GO:0000293">
    <property type="term" value="F:ferric-chelate reductase activity"/>
    <property type="evidence" value="ECO:0007669"/>
    <property type="project" value="TreeGrafter"/>
</dbReference>
<dbReference type="PANTHER" id="PTHR32361">
    <property type="entry name" value="FERRIC/CUPRIC REDUCTASE TRANSMEMBRANE COMPONENT"/>
    <property type="match status" value="1"/>
</dbReference>
<dbReference type="InterPro" id="IPR039261">
    <property type="entry name" value="FNR_nucleotide-bd"/>
</dbReference>
<keyword evidence="1" id="KW-0813">Transport</keyword>
<dbReference type="InterPro" id="IPR051410">
    <property type="entry name" value="Ferric/Cupric_Reductase"/>
</dbReference>
<evidence type="ECO:0000256" key="2">
    <source>
        <dbReference type="ARBA" id="ARBA00023002"/>
    </source>
</evidence>
<dbReference type="GO" id="GO:0015677">
    <property type="term" value="P:copper ion import"/>
    <property type="evidence" value="ECO:0007669"/>
    <property type="project" value="TreeGrafter"/>
</dbReference>
<comment type="caution">
    <text evidence="4">The sequence shown here is derived from an EMBL/GenBank/DDBJ whole genome shotgun (WGS) entry which is preliminary data.</text>
</comment>
<evidence type="ECO:0000256" key="1">
    <source>
        <dbReference type="ARBA" id="ARBA00022448"/>
    </source>
</evidence>
<dbReference type="Pfam" id="PF08030">
    <property type="entry name" value="NAD_binding_6"/>
    <property type="match status" value="1"/>
</dbReference>
<dbReference type="GO" id="GO:0005886">
    <property type="term" value="C:plasma membrane"/>
    <property type="evidence" value="ECO:0007669"/>
    <property type="project" value="TreeGrafter"/>
</dbReference>
<dbReference type="OrthoDB" id="3944240at2759"/>
<dbReference type="Gene3D" id="3.40.50.80">
    <property type="entry name" value="Nucleotide-binding domain of ferredoxin-NADP reductase (FNR) module"/>
    <property type="match status" value="1"/>
</dbReference>
<sequence>MQSLDKTAILTAFVSGPYGVPPNWSSYETILLISASTGASYTLPILESILHNPASTCVQRIRFLLVVRERSHIKFYTKRLGRALTLADKRGIQLMVKIAVTGDDGASLTSSKAEKEKQGTN</sequence>
<evidence type="ECO:0000313" key="4">
    <source>
        <dbReference type="EMBL" id="RAL68413.1"/>
    </source>
</evidence>
<dbReference type="AlphaFoldDB" id="A0A395J9T4"/>
<proteinExistence type="predicted"/>
<name>A0A395J9T4_9HELO</name>
<dbReference type="GO" id="GO:0006826">
    <property type="term" value="P:iron ion transport"/>
    <property type="evidence" value="ECO:0007669"/>
    <property type="project" value="TreeGrafter"/>
</dbReference>
<accession>A0A395J9T4</accession>